<comment type="similarity">
    <text evidence="2">Belongs to the multi antimicrobial extrusion (MATE) (TC 2.A.66.1) family.</text>
</comment>
<feature type="transmembrane region" description="Helical" evidence="6">
    <location>
        <begin position="310"/>
        <end position="332"/>
    </location>
</feature>
<dbReference type="EMBL" id="AJTX02000002">
    <property type="protein sequence ID" value="KKJ01204.1"/>
    <property type="molecule type" value="Genomic_DNA"/>
</dbReference>
<evidence type="ECO:0000256" key="1">
    <source>
        <dbReference type="ARBA" id="ARBA00004141"/>
    </source>
</evidence>
<comment type="caution">
    <text evidence="7">The sequence shown here is derived from an EMBL/GenBank/DDBJ whole genome shotgun (WGS) entry which is preliminary data.</text>
</comment>
<dbReference type="GO" id="GO:0005886">
    <property type="term" value="C:plasma membrane"/>
    <property type="evidence" value="ECO:0007669"/>
    <property type="project" value="TreeGrafter"/>
</dbReference>
<dbReference type="GO" id="GO:0042910">
    <property type="term" value="F:xenobiotic transmembrane transporter activity"/>
    <property type="evidence" value="ECO:0007669"/>
    <property type="project" value="InterPro"/>
</dbReference>
<sequence>MLYLAFLRLSVVNILSNFLVPLASVVDTAFLGHWAAVEDLAGVSLATVLFNYLYWTFGFLRMGTTGLTAQAVGQGDDRESQVILVRNGAIALGVGLGLVLLQDPLGWLGFHLLSGSEAVEAAGQAYYRSRAWGAPATLINFVLWGWFLGRAEGRWVLLLSALANGGNGLLDYGFIVVWGWGSGGAGLATALSQYLTLAAGLGLVARHGITWDRALWQRVWDPAAIARTVAFSRDILIRTFALVSVFAIFTNLSAIIGTAQHQGTTLLAANALLLQVVVLSAYLVDGLAFATESLVGQLAGQGRIREMERLLRWAMGWGLGVSATIALGIVIQPRLLSLLTNHPPVLQLAGQTVGWLVPVLVIGSLAYVLDGYWLGLTEGSLLRRSALWASGLGFAPLALVAGLSHSIQILWGALVGFMVVRSLTLGWAVYDRTRSTPLLAITRH</sequence>
<dbReference type="RefSeq" id="WP_044077098.1">
    <property type="nucleotide sequence ID" value="NZ_KB235941.1"/>
</dbReference>
<dbReference type="NCBIfam" id="TIGR00797">
    <property type="entry name" value="matE"/>
    <property type="match status" value="1"/>
</dbReference>
<dbReference type="InterPro" id="IPR002528">
    <property type="entry name" value="MATE_fam"/>
</dbReference>
<feature type="transmembrane region" description="Helical" evidence="6">
    <location>
        <begin position="235"/>
        <end position="256"/>
    </location>
</feature>
<organism evidence="7 8">
    <name type="scientific">Prochlorothrix hollandica PCC 9006 = CALU 1027</name>
    <dbReference type="NCBI Taxonomy" id="317619"/>
    <lineage>
        <taxon>Bacteria</taxon>
        <taxon>Bacillati</taxon>
        <taxon>Cyanobacteriota</taxon>
        <taxon>Cyanophyceae</taxon>
        <taxon>Prochlorotrichales</taxon>
        <taxon>Prochlorotrichaceae</taxon>
        <taxon>Prochlorothrix</taxon>
    </lineage>
</organism>
<evidence type="ECO:0000256" key="4">
    <source>
        <dbReference type="ARBA" id="ARBA00022989"/>
    </source>
</evidence>
<dbReference type="Pfam" id="PF01554">
    <property type="entry name" value="MatE"/>
    <property type="match status" value="2"/>
</dbReference>
<dbReference type="InterPro" id="IPR044644">
    <property type="entry name" value="DinF-like"/>
</dbReference>
<evidence type="ECO:0000313" key="8">
    <source>
        <dbReference type="Proteomes" id="UP000034681"/>
    </source>
</evidence>
<dbReference type="OrthoDB" id="9776324at2"/>
<feature type="transmembrane region" description="Helical" evidence="6">
    <location>
        <begin position="88"/>
        <end position="110"/>
    </location>
</feature>
<keyword evidence="4 6" id="KW-1133">Transmembrane helix</keyword>
<name>A0A0M2Q2J9_PROHO</name>
<comment type="subcellular location">
    <subcellularLocation>
        <location evidence="1">Membrane</location>
        <topology evidence="1">Multi-pass membrane protein</topology>
    </subcellularLocation>
</comment>
<keyword evidence="8" id="KW-1185">Reference proteome</keyword>
<gene>
    <name evidence="7" type="ORF">PROH_02125</name>
</gene>
<evidence type="ECO:0000256" key="5">
    <source>
        <dbReference type="ARBA" id="ARBA00023136"/>
    </source>
</evidence>
<feature type="transmembrane region" description="Helical" evidence="6">
    <location>
        <begin position="268"/>
        <end position="290"/>
    </location>
</feature>
<dbReference type="GO" id="GO:0015297">
    <property type="term" value="F:antiporter activity"/>
    <property type="evidence" value="ECO:0007669"/>
    <property type="project" value="InterPro"/>
</dbReference>
<feature type="transmembrane region" description="Helical" evidence="6">
    <location>
        <begin position="12"/>
        <end position="34"/>
    </location>
</feature>
<feature type="transmembrane region" description="Helical" evidence="6">
    <location>
        <begin position="352"/>
        <end position="374"/>
    </location>
</feature>
<dbReference type="AlphaFoldDB" id="A0A0M2Q2J9"/>
<feature type="transmembrane region" description="Helical" evidence="6">
    <location>
        <begin position="40"/>
        <end position="60"/>
    </location>
</feature>
<dbReference type="PANTHER" id="PTHR42893:SF46">
    <property type="entry name" value="PROTEIN DETOXIFICATION 44, CHLOROPLASTIC"/>
    <property type="match status" value="1"/>
</dbReference>
<feature type="transmembrane region" description="Helical" evidence="6">
    <location>
        <begin position="130"/>
        <end position="148"/>
    </location>
</feature>
<feature type="transmembrane region" description="Helical" evidence="6">
    <location>
        <begin position="155"/>
        <end position="180"/>
    </location>
</feature>
<dbReference type="Proteomes" id="UP000034681">
    <property type="component" value="Unassembled WGS sequence"/>
</dbReference>
<keyword evidence="3 6" id="KW-0812">Transmembrane</keyword>
<feature type="transmembrane region" description="Helical" evidence="6">
    <location>
        <begin position="386"/>
        <end position="403"/>
    </location>
</feature>
<reference evidence="7" key="1">
    <citation type="submission" date="2012-04" db="EMBL/GenBank/DDBJ databases">
        <authorList>
            <person name="Borisov I.G."/>
            <person name="Ivanikova N.V."/>
            <person name="Pinevich A.V."/>
        </authorList>
    </citation>
    <scope>NUCLEOTIDE SEQUENCE</scope>
    <source>
        <strain evidence="7">CALU 1027</strain>
    </source>
</reference>
<dbReference type="CDD" id="cd13136">
    <property type="entry name" value="MATE_DinF_like"/>
    <property type="match status" value="1"/>
</dbReference>
<evidence type="ECO:0000256" key="6">
    <source>
        <dbReference type="SAM" id="Phobius"/>
    </source>
</evidence>
<dbReference type="eggNOG" id="COG0534">
    <property type="taxonomic scope" value="Bacteria"/>
</dbReference>
<keyword evidence="5 6" id="KW-0472">Membrane</keyword>
<dbReference type="STRING" id="317619.GCA_000332315_03598"/>
<accession>A0A0M2Q2J9</accession>
<evidence type="ECO:0000256" key="2">
    <source>
        <dbReference type="ARBA" id="ARBA00010199"/>
    </source>
</evidence>
<evidence type="ECO:0000256" key="3">
    <source>
        <dbReference type="ARBA" id="ARBA00022692"/>
    </source>
</evidence>
<evidence type="ECO:0000313" key="7">
    <source>
        <dbReference type="EMBL" id="KKJ01204.1"/>
    </source>
</evidence>
<dbReference type="PANTHER" id="PTHR42893">
    <property type="entry name" value="PROTEIN DETOXIFICATION 44, CHLOROPLASTIC-RELATED"/>
    <property type="match status" value="1"/>
</dbReference>
<feature type="transmembrane region" description="Helical" evidence="6">
    <location>
        <begin position="409"/>
        <end position="430"/>
    </location>
</feature>
<feature type="transmembrane region" description="Helical" evidence="6">
    <location>
        <begin position="186"/>
        <end position="205"/>
    </location>
</feature>
<protein>
    <submittedName>
        <fullName evidence="7">Multidrug transporter MatE</fullName>
    </submittedName>
</protein>
<proteinExistence type="inferred from homology"/>